<gene>
    <name evidence="2" type="ORF">F0254_23820</name>
    <name evidence="1" type="ORF">HKB35_20985</name>
</gene>
<evidence type="ECO:0000313" key="2">
    <source>
        <dbReference type="EMBL" id="NOI11848.1"/>
    </source>
</evidence>
<dbReference type="Proteomes" id="UP000532247">
    <property type="component" value="Unassembled WGS sequence"/>
</dbReference>
<evidence type="ECO:0000313" key="1">
    <source>
        <dbReference type="EMBL" id="NMR76090.1"/>
    </source>
</evidence>
<sequence length="165" mass="18385">MAGAFNAKGDMNFLKQKFTKNVQAGEKMMGTEFEMKIEEYPNISVLVRSTQFPAMGRADVEDFGQMGLGYIQNGALENKGEIAVTCVETITGTVLDMLREIVREKKMVTVVIESTPESTKGKGAKSHRFRLEHVKVRSDVIDLSTEDTAALVKPAITLQYNWVDF</sequence>
<accession>A0A7Y0R0Z1</accession>
<name>A0A7Y0R0Z1_VIBAL</name>
<proteinExistence type="predicted"/>
<protein>
    <submittedName>
        <fullName evidence="1">Baseplate protein</fullName>
    </submittedName>
</protein>
<evidence type="ECO:0000313" key="4">
    <source>
        <dbReference type="Proteomes" id="UP000565155"/>
    </source>
</evidence>
<comment type="caution">
    <text evidence="1">The sequence shown here is derived from an EMBL/GenBank/DDBJ whole genome shotgun (WGS) entry which is preliminary data.</text>
</comment>
<reference evidence="1 4" key="2">
    <citation type="submission" date="2020-04" db="EMBL/GenBank/DDBJ databases">
        <title>Whole-genome sequencing of Vibrio spp. from China reveals different genetic environments of blaCTX-M-14 among diverse lineages.</title>
        <authorList>
            <person name="Zheng Z."/>
            <person name="Ye L."/>
            <person name="Chen S."/>
        </authorList>
    </citation>
    <scope>NUCLEOTIDE SEQUENCE [LARGE SCALE GENOMIC DNA]</scope>
    <source>
        <strain evidence="1 4">Vb1636</strain>
    </source>
</reference>
<reference evidence="2 3" key="1">
    <citation type="submission" date="2019-09" db="EMBL/GenBank/DDBJ databases">
        <title>Draft genome sequencing and comparative genomics of hatchery-associated Vibrios.</title>
        <authorList>
            <person name="Kehlet-Delgado H."/>
            <person name="Mueller R.S."/>
        </authorList>
    </citation>
    <scope>NUCLEOTIDE SEQUENCE [LARGE SCALE GENOMIC DNA]</scope>
    <source>
        <strain evidence="2 3">081416A</strain>
    </source>
</reference>
<dbReference type="Proteomes" id="UP000565155">
    <property type="component" value="Unassembled WGS sequence"/>
</dbReference>
<dbReference type="EMBL" id="JABCMA010000035">
    <property type="protein sequence ID" value="NMR76090.1"/>
    <property type="molecule type" value="Genomic_DNA"/>
</dbReference>
<evidence type="ECO:0000313" key="3">
    <source>
        <dbReference type="Proteomes" id="UP000532247"/>
    </source>
</evidence>
<dbReference type="AlphaFoldDB" id="A0A7Y0R0Z1"/>
<dbReference type="EMBL" id="VTYF01000023">
    <property type="protein sequence ID" value="NOI11848.1"/>
    <property type="molecule type" value="Genomic_DNA"/>
</dbReference>
<dbReference type="RefSeq" id="WP_169629044.1">
    <property type="nucleotide sequence ID" value="NZ_CP135970.1"/>
</dbReference>
<organism evidence="1 4">
    <name type="scientific">Vibrio alginolyticus</name>
    <dbReference type="NCBI Taxonomy" id="663"/>
    <lineage>
        <taxon>Bacteria</taxon>
        <taxon>Pseudomonadati</taxon>
        <taxon>Pseudomonadota</taxon>
        <taxon>Gammaproteobacteria</taxon>
        <taxon>Vibrionales</taxon>
        <taxon>Vibrionaceae</taxon>
        <taxon>Vibrio</taxon>
    </lineage>
</organism>